<comment type="caution">
    <text evidence="11">The sequence shown here is derived from an EMBL/GenBank/DDBJ whole genome shotgun (WGS) entry which is preliminary data.</text>
</comment>
<dbReference type="Proteomes" id="UP000647017">
    <property type="component" value="Unassembled WGS sequence"/>
</dbReference>
<accession>A0ABQ4HYQ5</accession>
<dbReference type="SUPFAM" id="SSF52540">
    <property type="entry name" value="P-loop containing nucleoside triphosphate hydrolases"/>
    <property type="match status" value="1"/>
</dbReference>
<evidence type="ECO:0000313" key="11">
    <source>
        <dbReference type="EMBL" id="GIJ10760.1"/>
    </source>
</evidence>
<dbReference type="InterPro" id="IPR000212">
    <property type="entry name" value="DNA_helicase_UvrD/REP"/>
</dbReference>
<keyword evidence="1" id="KW-0547">Nucleotide-binding</keyword>
<evidence type="ECO:0000259" key="9">
    <source>
        <dbReference type="Pfam" id="PF00580"/>
    </source>
</evidence>
<feature type="domain" description="UvrD-like helicase ATP-binding" evidence="9">
    <location>
        <begin position="206"/>
        <end position="250"/>
    </location>
</feature>
<evidence type="ECO:0000313" key="12">
    <source>
        <dbReference type="Proteomes" id="UP000647017"/>
    </source>
</evidence>
<dbReference type="InterPro" id="IPR027417">
    <property type="entry name" value="P-loop_NTPase"/>
</dbReference>
<keyword evidence="5" id="KW-0413">Isomerase</keyword>
<organism evidence="11 12">
    <name type="scientific">Micromonospora andamanensis</name>
    <dbReference type="NCBI Taxonomy" id="1287068"/>
    <lineage>
        <taxon>Bacteria</taxon>
        <taxon>Bacillati</taxon>
        <taxon>Actinomycetota</taxon>
        <taxon>Actinomycetes</taxon>
        <taxon>Micromonosporales</taxon>
        <taxon>Micromonosporaceae</taxon>
        <taxon>Micromonospora</taxon>
    </lineage>
</organism>
<reference evidence="11 12" key="1">
    <citation type="submission" date="2021-01" db="EMBL/GenBank/DDBJ databases">
        <title>Whole genome shotgun sequence of Verrucosispora andamanensis NBRC 109075.</title>
        <authorList>
            <person name="Komaki H."/>
            <person name="Tamura T."/>
        </authorList>
    </citation>
    <scope>NUCLEOTIDE SEQUENCE [LARGE SCALE GENOMIC DNA]</scope>
    <source>
        <strain evidence="11 12">NBRC 109075</strain>
    </source>
</reference>
<evidence type="ECO:0000256" key="4">
    <source>
        <dbReference type="ARBA" id="ARBA00022840"/>
    </source>
</evidence>
<keyword evidence="4" id="KW-0067">ATP-binding</keyword>
<dbReference type="PANTHER" id="PTHR11070:SF30">
    <property type="entry name" value="F-BOX DNA HELICASE 1"/>
    <property type="match status" value="1"/>
</dbReference>
<evidence type="ECO:0000259" key="10">
    <source>
        <dbReference type="Pfam" id="PF13361"/>
    </source>
</evidence>
<evidence type="ECO:0000256" key="3">
    <source>
        <dbReference type="ARBA" id="ARBA00022806"/>
    </source>
</evidence>
<dbReference type="PANTHER" id="PTHR11070">
    <property type="entry name" value="UVRD / RECB / PCRA DNA HELICASE FAMILY MEMBER"/>
    <property type="match status" value="1"/>
</dbReference>
<evidence type="ECO:0000256" key="2">
    <source>
        <dbReference type="ARBA" id="ARBA00022801"/>
    </source>
</evidence>
<dbReference type="EC" id="5.6.2.4" evidence="7"/>
<gene>
    <name evidence="11" type="ORF">Van01_39740</name>
</gene>
<dbReference type="Pfam" id="PF00580">
    <property type="entry name" value="UvrD-helicase"/>
    <property type="match status" value="1"/>
</dbReference>
<keyword evidence="2" id="KW-0378">Hydrolase</keyword>
<evidence type="ECO:0000256" key="7">
    <source>
        <dbReference type="ARBA" id="ARBA00034808"/>
    </source>
</evidence>
<dbReference type="InterPro" id="IPR014017">
    <property type="entry name" value="DNA_helicase_UvrD-like_C"/>
</dbReference>
<keyword evidence="12" id="KW-1185">Reference proteome</keyword>
<feature type="domain" description="UvrD-like helicase C-terminal" evidence="10">
    <location>
        <begin position="414"/>
        <end position="471"/>
    </location>
</feature>
<keyword evidence="3 11" id="KW-0347">Helicase</keyword>
<evidence type="ECO:0000256" key="8">
    <source>
        <dbReference type="ARBA" id="ARBA00048988"/>
    </source>
</evidence>
<protein>
    <recommendedName>
        <fullName evidence="7">DNA 3'-5' helicase</fullName>
        <ecNumber evidence="7">5.6.2.4</ecNumber>
    </recommendedName>
</protein>
<dbReference type="EMBL" id="BOOZ01000024">
    <property type="protein sequence ID" value="GIJ10760.1"/>
    <property type="molecule type" value="Genomic_DNA"/>
</dbReference>
<evidence type="ECO:0000256" key="1">
    <source>
        <dbReference type="ARBA" id="ARBA00022741"/>
    </source>
</evidence>
<name>A0ABQ4HYQ5_9ACTN</name>
<sequence>MSLKPTDEQQQVIDAFTSADRPTIVVQAGAGCGKSSTLKMAAKAQPNRKGLYVAYNKALAVEARGDFPPAVDCRTAHSLAFGPVGRHYRDRLNGPRVPAKQAAEFLGFNSPVQIAGELAPLAPTTLARLTMDLVGKFLNSADPEPAADHGPRVDGYSRTDNKALAEYLVPYARKAWDDLQLQSGGKLKFSHDCYLKLYQLSRPRIPVDYVLLDEAQDLSPVMASLFHFQDHAQRIMVGDSAQAIYGFRGAIDAMKKFVADQRLTLSQSFRFGAAIADEANKWLDLLDAPLRLRGFPPVNSTVVSMAGDARAVLCRSNAGAIAQVMHAAAAGRRPALVGGGDDIRRLAEAAQDLLAGRPTTHPELVAFKNWDQVREHATHDDASGNLQVLVKLIDDHSPEQIIRVVASLVDERSADLVISTAHKAKGREWDTVRIAGDFREPRIDPVTRRVKLVADELMLAYVAVTRARQVLDRQGLAWVDWLARPVRARQHPEHAILPDAPDPLDDLADELTGTTPAPVPAVSGHRSCCWLCTPSLRDAWPAPVAAGGHRG</sequence>
<comment type="catalytic activity">
    <reaction evidence="8">
        <text>ATP + H2O = ADP + phosphate + H(+)</text>
        <dbReference type="Rhea" id="RHEA:13065"/>
        <dbReference type="ChEBI" id="CHEBI:15377"/>
        <dbReference type="ChEBI" id="CHEBI:15378"/>
        <dbReference type="ChEBI" id="CHEBI:30616"/>
        <dbReference type="ChEBI" id="CHEBI:43474"/>
        <dbReference type="ChEBI" id="CHEBI:456216"/>
        <dbReference type="EC" id="5.6.2.4"/>
    </reaction>
</comment>
<evidence type="ECO:0000256" key="6">
    <source>
        <dbReference type="ARBA" id="ARBA00034617"/>
    </source>
</evidence>
<dbReference type="PROSITE" id="PS51257">
    <property type="entry name" value="PROKAR_LIPOPROTEIN"/>
    <property type="match status" value="1"/>
</dbReference>
<dbReference type="Gene3D" id="3.40.50.300">
    <property type="entry name" value="P-loop containing nucleotide triphosphate hydrolases"/>
    <property type="match status" value="2"/>
</dbReference>
<evidence type="ECO:0000256" key="5">
    <source>
        <dbReference type="ARBA" id="ARBA00023235"/>
    </source>
</evidence>
<dbReference type="Pfam" id="PF13361">
    <property type="entry name" value="UvrD_C"/>
    <property type="match status" value="1"/>
</dbReference>
<proteinExistence type="predicted"/>
<comment type="catalytic activity">
    <reaction evidence="6">
        <text>Couples ATP hydrolysis with the unwinding of duplex DNA by translocating in the 3'-5' direction.</text>
        <dbReference type="EC" id="5.6.2.4"/>
    </reaction>
</comment>
<dbReference type="RefSeq" id="WP_204009470.1">
    <property type="nucleotide sequence ID" value="NZ_BOOZ01000024.1"/>
</dbReference>
<dbReference type="GO" id="GO:0004386">
    <property type="term" value="F:helicase activity"/>
    <property type="evidence" value="ECO:0007669"/>
    <property type="project" value="UniProtKB-KW"/>
</dbReference>
<dbReference type="InterPro" id="IPR014016">
    <property type="entry name" value="UvrD-like_ATP-bd"/>
</dbReference>